<evidence type="ECO:0000313" key="3">
    <source>
        <dbReference type="Proteomes" id="UP000015354"/>
    </source>
</evidence>
<dbReference type="AlphaFoldDB" id="S9UF72"/>
<evidence type="ECO:0000313" key="2">
    <source>
        <dbReference type="EMBL" id="EPY27384.1"/>
    </source>
</evidence>
<dbReference type="SUPFAM" id="SSF54001">
    <property type="entry name" value="Cysteine proteinases"/>
    <property type="match status" value="2"/>
</dbReference>
<organism evidence="2 3">
    <name type="scientific">Strigomonas culicis</name>
    <dbReference type="NCBI Taxonomy" id="28005"/>
    <lineage>
        <taxon>Eukaryota</taxon>
        <taxon>Discoba</taxon>
        <taxon>Euglenozoa</taxon>
        <taxon>Kinetoplastea</taxon>
        <taxon>Metakinetoplastina</taxon>
        <taxon>Trypanosomatida</taxon>
        <taxon>Trypanosomatidae</taxon>
        <taxon>Strigomonadinae</taxon>
        <taxon>Strigomonas</taxon>
    </lineage>
</organism>
<feature type="compositionally biased region" description="Acidic residues" evidence="1">
    <location>
        <begin position="884"/>
        <end position="898"/>
    </location>
</feature>
<dbReference type="Proteomes" id="UP000015354">
    <property type="component" value="Unassembled WGS sequence"/>
</dbReference>
<comment type="caution">
    <text evidence="2">The sequence shown here is derived from an EMBL/GenBank/DDBJ whole genome shotgun (WGS) entry which is preliminary data.</text>
</comment>
<dbReference type="EMBL" id="ATMH01005778">
    <property type="protein sequence ID" value="EPY27384.1"/>
    <property type="molecule type" value="Genomic_DNA"/>
</dbReference>
<dbReference type="OrthoDB" id="245907at2759"/>
<accession>S9UF72</accession>
<reference evidence="2 3" key="1">
    <citation type="journal article" date="2013" name="PLoS ONE">
        <title>Predicting the Proteins of Angomonas deanei, Strigomonas culicis and Their Respective Endosymbionts Reveals New Aspects of the Trypanosomatidae Family.</title>
        <authorList>
            <person name="Motta M.C."/>
            <person name="Martins A.C."/>
            <person name="de Souza S.S."/>
            <person name="Catta-Preta C.M."/>
            <person name="Silva R."/>
            <person name="Klein C.C."/>
            <person name="de Almeida L.G."/>
            <person name="de Lima Cunha O."/>
            <person name="Ciapina L.P."/>
            <person name="Brocchi M."/>
            <person name="Colabardini A.C."/>
            <person name="de Araujo Lima B."/>
            <person name="Machado C.R."/>
            <person name="de Almeida Soares C.M."/>
            <person name="Probst C.M."/>
            <person name="de Menezes C.B."/>
            <person name="Thompson C.E."/>
            <person name="Bartholomeu D.C."/>
            <person name="Gradia D.F."/>
            <person name="Pavoni D.P."/>
            <person name="Grisard E.C."/>
            <person name="Fantinatti-Garboggini F."/>
            <person name="Marchini F.K."/>
            <person name="Rodrigues-Luiz G.F."/>
            <person name="Wagner G."/>
            <person name="Goldman G.H."/>
            <person name="Fietto J.L."/>
            <person name="Elias M.C."/>
            <person name="Goldman M.H."/>
            <person name="Sagot M.F."/>
            <person name="Pereira M."/>
            <person name="Stoco P.H."/>
            <person name="de Mendonca-Neto R.P."/>
            <person name="Teixeira S.M."/>
            <person name="Maciel T.E."/>
            <person name="de Oliveira Mendes T.A."/>
            <person name="Urmenyi T.P."/>
            <person name="de Souza W."/>
            <person name="Schenkman S."/>
            <person name="de Vasconcelos A.T."/>
        </authorList>
    </citation>
    <scope>NUCLEOTIDE SEQUENCE [LARGE SCALE GENOMIC DNA]</scope>
</reference>
<dbReference type="InterPro" id="IPR038156">
    <property type="entry name" value="PCS_N_sf"/>
</dbReference>
<gene>
    <name evidence="2" type="ORF">STCU_05778</name>
</gene>
<keyword evidence="3" id="KW-1185">Reference proteome</keyword>
<feature type="region of interest" description="Disordered" evidence="1">
    <location>
        <begin position="884"/>
        <end position="905"/>
    </location>
</feature>
<dbReference type="InterPro" id="IPR038765">
    <property type="entry name" value="Papain-like_cys_pep_sf"/>
</dbReference>
<protein>
    <submittedName>
        <fullName evidence="2">Uncharacterized protein</fullName>
    </submittedName>
</protein>
<sequence length="953" mass="106687">MGLHNVGFSAVTLAELYDYTNDYIHTRFHRTLEYNKACSADEFDEDEEAAQLLTPEELARLAHVHCEMATFNTEVLDPDEQDCIMGMGEHPPIPTLAQFRKELVDHGTQSDSLYIFNFDPYIVEESELRLRSNMAETEEESEAIMASARHTKSTKGSFGILLNFNVVQRTITFAVPHLTAEEYPSPATESEEAQQLLERYHSVINNTVLEEHTVSMQTLYDALKKRDEYSLLSRGFVRVFINEDFAPKVAPIFPLFVVDGSSAGGLMTNLLDVNIAPHILGLAMLHHLTITFILSDSARRKQSSRNLLSKVNVCDVKLRGIPLTKIVQQLRLPLSMVVSESTSSSVATAFNWYYTFLQQLQVIQEVRVGLVLAERRGGAKDGQPNIFEEDFTAHLKMVVESESVMLIGFDVNVAQNVRISDRATPAHFAIVLGLDETRGIVRLADVNVKRFRKTWHIPLQRLYNATMGYGYMIASKEKKIIKALNDKEFQAYALKRACFGLSPAVNEINGRFEYPLRTYAVTVLADAVSRLGYRSDVERFLNFCGFHYTYFLSRHIPLQAAAFVLQNYSHYALDDELSIIVTHYDYYEGNEPAADADPANPHHTVHTMESLLEAISAAVAAPEETVMIVKYDHIMVQEDEAVWNGSNGSSFAIIVAFDPATQLVTLSDGNPNPFHRVWACPLSLLFRAICSWSAEDVRSRGTIHLVKQSQEHIYENTKGYDMAHCMVHHPFKPIFSSSCSCLALAATEMMLNIQVPQMLGGAPLAVEDADDKKRYMRYNNIFSSEDFLYSLPHFRVHDFQQEAHNAVDMVEVANHAFATLKLPLFAKSVTEQHVEVLQDPAAFIQACKGLSGLMTIVLVRYDTDKIHGIPGSSVGLVNRVLITGEDDDEDDGDGDEEGGAARPALEGAGRVQLLEGDPARWGIQSDLQAEVLMSATLSMVLIQEVDAQEEMFE</sequence>
<name>S9UF72_9TRYP</name>
<dbReference type="Gene3D" id="3.90.70.30">
    <property type="entry name" value="Phytochelatin synthase, N-terminal domain"/>
    <property type="match status" value="1"/>
</dbReference>
<proteinExistence type="predicted"/>
<evidence type="ECO:0000256" key="1">
    <source>
        <dbReference type="SAM" id="MobiDB-lite"/>
    </source>
</evidence>